<dbReference type="InterPro" id="IPR057739">
    <property type="entry name" value="Glyco_hydro_29_N"/>
</dbReference>
<evidence type="ECO:0000313" key="8">
    <source>
        <dbReference type="Proteomes" id="UP000831963"/>
    </source>
</evidence>
<evidence type="ECO:0000313" key="7">
    <source>
        <dbReference type="EMBL" id="UPL16095.1"/>
    </source>
</evidence>
<proteinExistence type="inferred from homology"/>
<accession>A0ABY4ITH4</accession>
<evidence type="ECO:0000259" key="6">
    <source>
        <dbReference type="Pfam" id="PF01120"/>
    </source>
</evidence>
<dbReference type="SMART" id="SM00812">
    <property type="entry name" value="Alpha_L_fucos"/>
    <property type="match status" value="1"/>
</dbReference>
<dbReference type="PANTHER" id="PTHR10030">
    <property type="entry name" value="ALPHA-L-FUCOSIDASE"/>
    <property type="match status" value="1"/>
</dbReference>
<evidence type="ECO:0000256" key="4">
    <source>
        <dbReference type="ARBA" id="ARBA00022801"/>
    </source>
</evidence>
<evidence type="ECO:0000256" key="3">
    <source>
        <dbReference type="ARBA" id="ARBA00022729"/>
    </source>
</evidence>
<feature type="domain" description="Glycoside hydrolase family 29 N-terminal" evidence="6">
    <location>
        <begin position="18"/>
        <end position="309"/>
    </location>
</feature>
<protein>
    <recommendedName>
        <fullName evidence="2">alpha-L-fucosidase</fullName>
        <ecNumber evidence="2">3.2.1.51</ecNumber>
    </recommendedName>
</protein>
<keyword evidence="5" id="KW-0326">Glycosidase</keyword>
<name>A0ABY4ITH4_9MICO</name>
<dbReference type="Gene3D" id="2.60.120.260">
    <property type="entry name" value="Galactose-binding domain-like"/>
    <property type="match status" value="1"/>
</dbReference>
<dbReference type="Pfam" id="PF01120">
    <property type="entry name" value="Alpha_L_fucos"/>
    <property type="match status" value="1"/>
</dbReference>
<dbReference type="EC" id="3.2.1.51" evidence="2"/>
<keyword evidence="8" id="KW-1185">Reference proteome</keyword>
<dbReference type="InterPro" id="IPR017853">
    <property type="entry name" value="GH"/>
</dbReference>
<dbReference type="EMBL" id="CP078077">
    <property type="protein sequence ID" value="UPL16095.1"/>
    <property type="molecule type" value="Genomic_DNA"/>
</dbReference>
<dbReference type="InterPro" id="IPR000933">
    <property type="entry name" value="Glyco_hydro_29"/>
</dbReference>
<evidence type="ECO:0000256" key="5">
    <source>
        <dbReference type="ARBA" id="ARBA00023295"/>
    </source>
</evidence>
<sequence length="440" mass="47466">MNTMTDREWGLGHEDPALFDPVDVDARAWVRDLAAAGMTAVILTCKHHDGFALWPSAHSAHTVAASPWRGGSGDLVREVADACAAEGLAFGVYLSPWDRTEATYGTGTPYDDFFVAQLTELLTGYGPIFSVWLDGANGEGADGRRQYYDWDRYYALVRRLQPDAVISVCGPDVRWCGNEAGDTRPEEWSVVPASLREAESTASRSQQVDDGLFSRLVRSDEEDLGGRDALLASTDPLVWYPAEVNTSTRPGWFHHPAEDDAVRSPEELFEIYRRSVGGNATFLLNVPPAATGHIAESDRAMLARLGELIRSLDESDIAATAVAEFSASSLSAAPGPGGVWRVEADDVPASVVLRFETDADIAGVALREDIVQGQRVDGFVVRFRGADGTVLAERSGASVGAQRIVDAAVDGVRAVEVEIVGCRGPVALSQVRVFRRTGAW</sequence>
<organism evidence="7 8">
    <name type="scientific">Microbacterium galbinum</name>
    <dbReference type="NCBI Taxonomy" id="2851646"/>
    <lineage>
        <taxon>Bacteria</taxon>
        <taxon>Bacillati</taxon>
        <taxon>Actinomycetota</taxon>
        <taxon>Actinomycetes</taxon>
        <taxon>Micrococcales</taxon>
        <taxon>Microbacteriaceae</taxon>
        <taxon>Microbacterium</taxon>
    </lineage>
</organism>
<evidence type="ECO:0000256" key="1">
    <source>
        <dbReference type="ARBA" id="ARBA00007951"/>
    </source>
</evidence>
<dbReference type="PANTHER" id="PTHR10030:SF37">
    <property type="entry name" value="ALPHA-L-FUCOSIDASE-RELATED"/>
    <property type="match status" value="1"/>
</dbReference>
<dbReference type="Gene3D" id="3.20.20.80">
    <property type="entry name" value="Glycosidases"/>
    <property type="match status" value="1"/>
</dbReference>
<keyword evidence="3" id="KW-0732">Signal</keyword>
<comment type="similarity">
    <text evidence="1">Belongs to the glycosyl hydrolase 29 family.</text>
</comment>
<keyword evidence="4" id="KW-0378">Hydrolase</keyword>
<gene>
    <name evidence="7" type="ORF">KV396_05205</name>
</gene>
<dbReference type="Proteomes" id="UP000831963">
    <property type="component" value="Chromosome"/>
</dbReference>
<dbReference type="SUPFAM" id="SSF51445">
    <property type="entry name" value="(Trans)glycosidases"/>
    <property type="match status" value="1"/>
</dbReference>
<reference evidence="7 8" key="1">
    <citation type="submission" date="2021-06" db="EMBL/GenBank/DDBJ databases">
        <title>Genome-based taxonomic framework of Microbacterium strains isolated from marine environment, the description of four new species and reclassification of four preexisting species.</title>
        <authorList>
            <person name="Lee S.D."/>
            <person name="Kim S.-M."/>
            <person name="Byeon Y.-S."/>
            <person name="Yang H.L."/>
            <person name="Kim I.S."/>
        </authorList>
    </citation>
    <scope>NUCLEOTIDE SEQUENCE [LARGE SCALE GENOMIC DNA]</scope>
    <source>
        <strain evidence="7 8">SSW1-36</strain>
    </source>
</reference>
<evidence type="ECO:0000256" key="2">
    <source>
        <dbReference type="ARBA" id="ARBA00012662"/>
    </source>
</evidence>